<dbReference type="InterPro" id="IPR029063">
    <property type="entry name" value="SAM-dependent_MTases_sf"/>
</dbReference>
<dbReference type="InterPro" id="IPR041698">
    <property type="entry name" value="Methyltransf_25"/>
</dbReference>
<sequence length="399" mass="41676">MTPDQLATLRTPAGQAALATAASAGDDPLAAAATLRRHGIAADLAAAALTQARLRRRAAAKWGPAAAELYFTQTGLEQSTRAVVARRRAHRLAAAGVRRLVDLGCGIGADSLAAAAAGIDVVAVDADPLTAAVAEANAAALGLADRVTVRCTTAESPAVTAELATADAVFCDPARRRAGTGRRTFDPAAYSPPWSFVATLPDLVPRTVLKLAPGIDHALLPAAAEAEWVSVGGDLVEATVWCGPLAVVPRRATLLAPDGTPRGELTGDGAHDAPVGPVRRYLYDPDPAVLRTHLVAEFAATVDGTLADDQIGYVYTDQPVETPYARGLEVHQVLPFSLKRLRTALREADIGQVEIMKRGTALVPDQVRRELRLRGTGAATVVLTRVADAHTALICRPLR</sequence>
<dbReference type="GO" id="GO:0008168">
    <property type="term" value="F:methyltransferase activity"/>
    <property type="evidence" value="ECO:0007669"/>
    <property type="project" value="UniProtKB-KW"/>
</dbReference>
<feature type="domain" description="Methyltransferase" evidence="1">
    <location>
        <begin position="101"/>
        <end position="171"/>
    </location>
</feature>
<evidence type="ECO:0000259" key="2">
    <source>
        <dbReference type="Pfam" id="PF18096"/>
    </source>
</evidence>
<evidence type="ECO:0000313" key="4">
    <source>
        <dbReference type="Proteomes" id="UP000662857"/>
    </source>
</evidence>
<accession>A0A895YLM4</accession>
<evidence type="ECO:0000259" key="1">
    <source>
        <dbReference type="Pfam" id="PF13649"/>
    </source>
</evidence>
<dbReference type="Pfam" id="PF13649">
    <property type="entry name" value="Methyltransf_25"/>
    <property type="match status" value="1"/>
</dbReference>
<protein>
    <submittedName>
        <fullName evidence="3">Class I SAM-dependent methyltransferase</fullName>
    </submittedName>
</protein>
<dbReference type="SUPFAM" id="SSF53335">
    <property type="entry name" value="S-adenosyl-L-methionine-dependent methyltransferases"/>
    <property type="match status" value="1"/>
</dbReference>
<reference evidence="3" key="1">
    <citation type="submission" date="2021-02" db="EMBL/GenBank/DDBJ databases">
        <title>Natrosporangium hydrolyticum gen. nov., sp. nov, a haloalkaliphilic actinobacterium from a soda solonchak soil.</title>
        <authorList>
            <person name="Sorokin D.Y."/>
            <person name="Khijniak T.V."/>
            <person name="Zakharycheva A.P."/>
            <person name="Boueva O.V."/>
            <person name="Ariskina E.V."/>
            <person name="Hahnke R.L."/>
            <person name="Bunk B."/>
            <person name="Sproer C."/>
            <person name="Schumann P."/>
            <person name="Evtushenko L.I."/>
            <person name="Kublanov I.V."/>
        </authorList>
    </citation>
    <scope>NUCLEOTIDE SEQUENCE</scope>
    <source>
        <strain evidence="3">DSM 106523</strain>
    </source>
</reference>
<name>A0A895YLM4_9ACTN</name>
<organism evidence="3 4">
    <name type="scientific">Natronosporangium hydrolyticum</name>
    <dbReference type="NCBI Taxonomy" id="2811111"/>
    <lineage>
        <taxon>Bacteria</taxon>
        <taxon>Bacillati</taxon>
        <taxon>Actinomycetota</taxon>
        <taxon>Actinomycetes</taxon>
        <taxon>Micromonosporales</taxon>
        <taxon>Micromonosporaceae</taxon>
        <taxon>Natronosporangium</taxon>
    </lineage>
</organism>
<dbReference type="GO" id="GO:0032259">
    <property type="term" value="P:methylation"/>
    <property type="evidence" value="ECO:0007669"/>
    <property type="project" value="UniProtKB-KW"/>
</dbReference>
<dbReference type="KEGG" id="nhy:JQS43_04285"/>
<keyword evidence="4" id="KW-1185">Reference proteome</keyword>
<dbReference type="Pfam" id="PF18096">
    <property type="entry name" value="Thump_like"/>
    <property type="match status" value="1"/>
</dbReference>
<evidence type="ECO:0000313" key="3">
    <source>
        <dbReference type="EMBL" id="QSB15576.1"/>
    </source>
</evidence>
<dbReference type="InterPro" id="IPR041497">
    <property type="entry name" value="Thump-like"/>
</dbReference>
<dbReference type="Proteomes" id="UP000662857">
    <property type="component" value="Chromosome"/>
</dbReference>
<dbReference type="CDD" id="cd02440">
    <property type="entry name" value="AdoMet_MTases"/>
    <property type="match status" value="1"/>
</dbReference>
<proteinExistence type="predicted"/>
<dbReference type="AlphaFoldDB" id="A0A895YLM4"/>
<dbReference type="PANTHER" id="PTHR14741:SF32">
    <property type="entry name" value="TRIMETHYLGUANOSINE SYNTHASE"/>
    <property type="match status" value="1"/>
</dbReference>
<keyword evidence="3" id="KW-0489">Methyltransferase</keyword>
<gene>
    <name evidence="3" type="ORF">JQS43_04285</name>
</gene>
<dbReference type="EMBL" id="CP070499">
    <property type="protein sequence ID" value="QSB15576.1"/>
    <property type="molecule type" value="Genomic_DNA"/>
</dbReference>
<dbReference type="RefSeq" id="WP_239677754.1">
    <property type="nucleotide sequence ID" value="NZ_CP070499.1"/>
</dbReference>
<dbReference type="Gene3D" id="3.40.50.150">
    <property type="entry name" value="Vaccinia Virus protein VP39"/>
    <property type="match status" value="1"/>
</dbReference>
<dbReference type="PANTHER" id="PTHR14741">
    <property type="entry name" value="S-ADENOSYLMETHIONINE-DEPENDENT METHYLTRANSFERASE RELATED"/>
    <property type="match status" value="1"/>
</dbReference>
<feature type="domain" description="THUMP-like" evidence="2">
    <location>
        <begin position="325"/>
        <end position="397"/>
    </location>
</feature>
<keyword evidence="3" id="KW-0808">Transferase</keyword>